<comment type="caution">
    <text evidence="2">The sequence shown here is derived from an EMBL/GenBank/DDBJ whole genome shotgun (WGS) entry which is preliminary data.</text>
</comment>
<keyword evidence="1" id="KW-0812">Transmembrane</keyword>
<gene>
    <name evidence="2" type="ORF">QYM36_018104</name>
</gene>
<accession>A0AA88H7C3</accession>
<dbReference type="EMBL" id="JAVRJZ010000093">
    <property type="protein sequence ID" value="KAK2703430.1"/>
    <property type="molecule type" value="Genomic_DNA"/>
</dbReference>
<evidence type="ECO:0000313" key="3">
    <source>
        <dbReference type="Proteomes" id="UP001187531"/>
    </source>
</evidence>
<keyword evidence="1" id="KW-0472">Membrane</keyword>
<evidence type="ECO:0000313" key="2">
    <source>
        <dbReference type="EMBL" id="KAK2703430.1"/>
    </source>
</evidence>
<dbReference type="EMBL" id="JAVRJZ010000093">
    <property type="protein sequence ID" value="KAK2703431.1"/>
    <property type="molecule type" value="Genomic_DNA"/>
</dbReference>
<evidence type="ECO:0000256" key="1">
    <source>
        <dbReference type="SAM" id="Phobius"/>
    </source>
</evidence>
<proteinExistence type="predicted"/>
<reference evidence="2" key="1">
    <citation type="submission" date="2023-07" db="EMBL/GenBank/DDBJ databases">
        <title>Chromosome-level genome assembly of Artemia franciscana.</title>
        <authorList>
            <person name="Jo E."/>
        </authorList>
    </citation>
    <scope>NUCLEOTIDE SEQUENCE</scope>
    <source>
        <tissue evidence="2">Whole body</tissue>
    </source>
</reference>
<protein>
    <submittedName>
        <fullName evidence="2">Uncharacterized protein</fullName>
    </submittedName>
</protein>
<name>A0AA88H7C3_ARTSF</name>
<dbReference type="Proteomes" id="UP001187531">
    <property type="component" value="Unassembled WGS sequence"/>
</dbReference>
<sequence>MSVRDPSLRPSGKASLAFNDNLGQEFFYDLASHMKFSDSRIISLANSSSANYTVNLTGVVLLGLAVSAAATFWAFLTVHLNKNKNDREYDGGYDDGYRKKRSLPESLLENIIFTIMELENKVKESRSDVVKEYEIGGDCCLERLVCVASSKHAKLNPVTYGSHLNSSFRDFQLYLEENSLKGLTRFRLNKLYGSWLRGQNKKNCDSDSKCRCSTHDKELLSTLGESLISQNSTFFM</sequence>
<keyword evidence="1" id="KW-1133">Transmembrane helix</keyword>
<keyword evidence="3" id="KW-1185">Reference proteome</keyword>
<dbReference type="AlphaFoldDB" id="A0AA88H7C3"/>
<feature type="transmembrane region" description="Helical" evidence="1">
    <location>
        <begin position="56"/>
        <end position="78"/>
    </location>
</feature>
<organism evidence="2 3">
    <name type="scientific">Artemia franciscana</name>
    <name type="common">Brine shrimp</name>
    <name type="synonym">Artemia sanfranciscana</name>
    <dbReference type="NCBI Taxonomy" id="6661"/>
    <lineage>
        <taxon>Eukaryota</taxon>
        <taxon>Metazoa</taxon>
        <taxon>Ecdysozoa</taxon>
        <taxon>Arthropoda</taxon>
        <taxon>Crustacea</taxon>
        <taxon>Branchiopoda</taxon>
        <taxon>Anostraca</taxon>
        <taxon>Artemiidae</taxon>
        <taxon>Artemia</taxon>
    </lineage>
</organism>